<name>A0AC59ZBI3_RANTA</name>
<proteinExistence type="predicted"/>
<reference evidence="1" key="2">
    <citation type="submission" date="2025-03" db="EMBL/GenBank/DDBJ databases">
        <authorList>
            <consortium name="ELIXIR-Norway"/>
            <consortium name="Elixir Norway"/>
        </authorList>
    </citation>
    <scope>NUCLEOTIDE SEQUENCE</scope>
</reference>
<protein>
    <submittedName>
        <fullName evidence="1">Uncharacterized protein</fullName>
    </submittedName>
</protein>
<reference evidence="1" key="1">
    <citation type="submission" date="2023-05" db="EMBL/GenBank/DDBJ databases">
        <authorList>
            <consortium name="ELIXIR-Norway"/>
        </authorList>
    </citation>
    <scope>NUCLEOTIDE SEQUENCE</scope>
</reference>
<sequence>MHAGLQEAECGGAVCPAEGGQGGRDPETPAGGPFQREASFPRGRTRKRAAGSAGHAPSGGGGDCAVHGPPLRTEVRAASGGRVLLQGPGSGSRPQEPPRAARTDAGRIIRVLAWATGPTW</sequence>
<dbReference type="EMBL" id="OX596110">
    <property type="protein sequence ID" value="CAN0349321.1"/>
    <property type="molecule type" value="Genomic_DNA"/>
</dbReference>
<evidence type="ECO:0000313" key="2">
    <source>
        <dbReference type="Proteomes" id="UP001162501"/>
    </source>
</evidence>
<dbReference type="Proteomes" id="UP001162501">
    <property type="component" value="Chromosome 26"/>
</dbReference>
<organism evidence="1 2">
    <name type="scientific">Rangifer tarandus platyrhynchus</name>
    <name type="common">Svalbard reindeer</name>
    <dbReference type="NCBI Taxonomy" id="3082113"/>
    <lineage>
        <taxon>Eukaryota</taxon>
        <taxon>Metazoa</taxon>
        <taxon>Chordata</taxon>
        <taxon>Craniata</taxon>
        <taxon>Vertebrata</taxon>
        <taxon>Euteleostomi</taxon>
        <taxon>Mammalia</taxon>
        <taxon>Eutheria</taxon>
        <taxon>Laurasiatheria</taxon>
        <taxon>Artiodactyla</taxon>
        <taxon>Ruminantia</taxon>
        <taxon>Pecora</taxon>
        <taxon>Cervidae</taxon>
        <taxon>Odocoileinae</taxon>
        <taxon>Rangifer</taxon>
    </lineage>
</organism>
<accession>A0AC59ZBI3</accession>
<gene>
    <name evidence="1" type="ORF">MRATA1EN22A_LOCUS16234</name>
</gene>
<evidence type="ECO:0000313" key="1">
    <source>
        <dbReference type="EMBL" id="CAN0349321.1"/>
    </source>
</evidence>